<organism evidence="1 2">
    <name type="scientific">[Clostridium] hylemonae DSM 15053</name>
    <dbReference type="NCBI Taxonomy" id="553973"/>
    <lineage>
        <taxon>Bacteria</taxon>
        <taxon>Bacillati</taxon>
        <taxon>Bacillota</taxon>
        <taxon>Clostridia</taxon>
        <taxon>Lachnospirales</taxon>
        <taxon>Lachnospiraceae</taxon>
    </lineage>
</organism>
<evidence type="ECO:0000313" key="2">
    <source>
        <dbReference type="Proteomes" id="UP000004893"/>
    </source>
</evidence>
<dbReference type="EMBL" id="ABYI02000005">
    <property type="protein sequence ID" value="EEG75737.1"/>
    <property type="molecule type" value="Genomic_DNA"/>
</dbReference>
<protein>
    <submittedName>
        <fullName evidence="1">Uncharacterized protein</fullName>
    </submittedName>
</protein>
<dbReference type="HOGENOM" id="CLU_2877881_0_0_9"/>
<sequence>MDIADTAPEISFALNSLTVITSLKYMTYSIIFEIVIHCISSGNLLDESGQLGKRNSQKQMEMI</sequence>
<proteinExistence type="predicted"/>
<accession>C0BWB2</accession>
<name>C0BWB2_9FIRM</name>
<gene>
    <name evidence="1" type="ORF">CLOHYLEM_04095</name>
</gene>
<reference evidence="1" key="2">
    <citation type="submission" date="2013-06" db="EMBL/GenBank/DDBJ databases">
        <title>Draft genome sequence of Clostridium hylemonae (DSM 15053).</title>
        <authorList>
            <person name="Sudarsanam P."/>
            <person name="Ley R."/>
            <person name="Guruge J."/>
            <person name="Turnbaugh P.J."/>
            <person name="Mahowald M."/>
            <person name="Liep D."/>
            <person name="Gordon J."/>
        </authorList>
    </citation>
    <scope>NUCLEOTIDE SEQUENCE</scope>
    <source>
        <strain evidence="1">DSM 15053</strain>
    </source>
</reference>
<evidence type="ECO:0000313" key="1">
    <source>
        <dbReference type="EMBL" id="EEG75737.1"/>
    </source>
</evidence>
<keyword evidence="2" id="KW-1185">Reference proteome</keyword>
<dbReference type="STRING" id="553973.CLOHYLEM_04095"/>
<dbReference type="AlphaFoldDB" id="C0BWB2"/>
<comment type="caution">
    <text evidence="1">The sequence shown here is derived from an EMBL/GenBank/DDBJ whole genome shotgun (WGS) entry which is preliminary data.</text>
</comment>
<dbReference type="Proteomes" id="UP000004893">
    <property type="component" value="Unassembled WGS sequence"/>
</dbReference>
<reference evidence="1" key="1">
    <citation type="submission" date="2009-02" db="EMBL/GenBank/DDBJ databases">
        <authorList>
            <person name="Fulton L."/>
            <person name="Clifton S."/>
            <person name="Fulton B."/>
            <person name="Xu J."/>
            <person name="Minx P."/>
            <person name="Pepin K.H."/>
            <person name="Johnson M."/>
            <person name="Bhonagiri V."/>
            <person name="Nash W.E."/>
            <person name="Mardis E.R."/>
            <person name="Wilson R.K."/>
        </authorList>
    </citation>
    <scope>NUCLEOTIDE SEQUENCE [LARGE SCALE GENOMIC DNA]</scope>
    <source>
        <strain evidence="1">DSM 15053</strain>
    </source>
</reference>